<evidence type="ECO:0000256" key="3">
    <source>
        <dbReference type="ARBA" id="ARBA00022786"/>
    </source>
</evidence>
<dbReference type="InterPro" id="IPR031127">
    <property type="entry name" value="E3_UB_ligase_RBR"/>
</dbReference>
<evidence type="ECO:0000256" key="1">
    <source>
        <dbReference type="ARBA" id="ARBA00022723"/>
    </source>
</evidence>
<dbReference type="AlphaFoldDB" id="A0A6A6ZUX8"/>
<keyword evidence="8" id="KW-1185">Reference proteome</keyword>
<dbReference type="CDD" id="cd20335">
    <property type="entry name" value="BRcat_RBR"/>
    <property type="match status" value="1"/>
</dbReference>
<feature type="compositionally biased region" description="Low complexity" evidence="5">
    <location>
        <begin position="329"/>
        <end position="371"/>
    </location>
</feature>
<sequence>MVKRKRSSSTATPEPKRPKVAKNSYLCTTCAEVKSAGQFPSYNPNSACNHNINTCIACLKAWVNAQIADDYTVPTDNDDPELGIPCPECDMLMLAMNIEIATNKTMFKEFLRIQYLYKCDNTPGWRWCIEPKCISGQVHVDNEQIFTCNTCGAKACVRCDRPHNVGEACEVFRKRDDDVKSLHVIEKMTKPCPRCGVNIQNNGGCPPTQFPGYNAGIVPAELRCRNDDCLDGIERSFAGSVYRHAGGGGGGGGKGGHNDGGGGTGGGGGGGGTGVGGNGSPQTDGGQIGETGGFGSDKTEGGFGDSWPGKRSWPLFWNRSPASCGGSRAPPTNDPATNPAANNPAKNPAANNPATNPAANNLANNPANNPA</sequence>
<protein>
    <recommendedName>
        <fullName evidence="6">IBR domain-containing protein</fullName>
    </recommendedName>
</protein>
<evidence type="ECO:0000256" key="4">
    <source>
        <dbReference type="ARBA" id="ARBA00022833"/>
    </source>
</evidence>
<organism evidence="7 8">
    <name type="scientific">Ophiobolus disseminans</name>
    <dbReference type="NCBI Taxonomy" id="1469910"/>
    <lineage>
        <taxon>Eukaryota</taxon>
        <taxon>Fungi</taxon>
        <taxon>Dikarya</taxon>
        <taxon>Ascomycota</taxon>
        <taxon>Pezizomycotina</taxon>
        <taxon>Dothideomycetes</taxon>
        <taxon>Pleosporomycetidae</taxon>
        <taxon>Pleosporales</taxon>
        <taxon>Pleosporineae</taxon>
        <taxon>Phaeosphaeriaceae</taxon>
        <taxon>Ophiobolus</taxon>
    </lineage>
</organism>
<evidence type="ECO:0000313" key="8">
    <source>
        <dbReference type="Proteomes" id="UP000799424"/>
    </source>
</evidence>
<proteinExistence type="predicted"/>
<keyword evidence="4" id="KW-0862">Zinc</keyword>
<evidence type="ECO:0000313" key="7">
    <source>
        <dbReference type="EMBL" id="KAF2824125.1"/>
    </source>
</evidence>
<dbReference type="GO" id="GO:0004842">
    <property type="term" value="F:ubiquitin-protein transferase activity"/>
    <property type="evidence" value="ECO:0007669"/>
    <property type="project" value="InterPro"/>
</dbReference>
<evidence type="ECO:0000259" key="6">
    <source>
        <dbReference type="Pfam" id="PF01485"/>
    </source>
</evidence>
<reference evidence="7" key="1">
    <citation type="journal article" date="2020" name="Stud. Mycol.">
        <title>101 Dothideomycetes genomes: a test case for predicting lifestyles and emergence of pathogens.</title>
        <authorList>
            <person name="Haridas S."/>
            <person name="Albert R."/>
            <person name="Binder M."/>
            <person name="Bloem J."/>
            <person name="Labutti K."/>
            <person name="Salamov A."/>
            <person name="Andreopoulos B."/>
            <person name="Baker S."/>
            <person name="Barry K."/>
            <person name="Bills G."/>
            <person name="Bluhm B."/>
            <person name="Cannon C."/>
            <person name="Castanera R."/>
            <person name="Culley D."/>
            <person name="Daum C."/>
            <person name="Ezra D."/>
            <person name="Gonzalez J."/>
            <person name="Henrissat B."/>
            <person name="Kuo A."/>
            <person name="Liang C."/>
            <person name="Lipzen A."/>
            <person name="Lutzoni F."/>
            <person name="Magnuson J."/>
            <person name="Mondo S."/>
            <person name="Nolan M."/>
            <person name="Ohm R."/>
            <person name="Pangilinan J."/>
            <person name="Park H.-J."/>
            <person name="Ramirez L."/>
            <person name="Alfaro M."/>
            <person name="Sun H."/>
            <person name="Tritt A."/>
            <person name="Yoshinaga Y."/>
            <person name="Zwiers L.-H."/>
            <person name="Turgeon B."/>
            <person name="Goodwin S."/>
            <person name="Spatafora J."/>
            <person name="Crous P."/>
            <person name="Grigoriev I."/>
        </authorList>
    </citation>
    <scope>NUCLEOTIDE SEQUENCE</scope>
    <source>
        <strain evidence="7">CBS 113818</strain>
    </source>
</reference>
<keyword evidence="2" id="KW-0863">Zinc-finger</keyword>
<name>A0A6A6ZUX8_9PLEO</name>
<evidence type="ECO:0000256" key="5">
    <source>
        <dbReference type="SAM" id="MobiDB-lite"/>
    </source>
</evidence>
<dbReference type="PANTHER" id="PTHR11685">
    <property type="entry name" value="RBR FAMILY RING FINGER AND IBR DOMAIN-CONTAINING"/>
    <property type="match status" value="1"/>
</dbReference>
<feature type="region of interest" description="Disordered" evidence="5">
    <location>
        <begin position="248"/>
        <end position="371"/>
    </location>
</feature>
<gene>
    <name evidence="7" type="ORF">CC86DRAFT_408234</name>
</gene>
<feature type="compositionally biased region" description="Gly residues" evidence="5">
    <location>
        <begin position="286"/>
        <end position="295"/>
    </location>
</feature>
<dbReference type="InterPro" id="IPR002867">
    <property type="entry name" value="IBR_dom"/>
</dbReference>
<dbReference type="GO" id="GO:0008270">
    <property type="term" value="F:zinc ion binding"/>
    <property type="evidence" value="ECO:0007669"/>
    <property type="project" value="UniProtKB-KW"/>
</dbReference>
<dbReference type="Pfam" id="PF01485">
    <property type="entry name" value="IBR"/>
    <property type="match status" value="1"/>
</dbReference>
<accession>A0A6A6ZUX8</accession>
<dbReference type="Gene3D" id="1.20.120.1750">
    <property type="match status" value="1"/>
</dbReference>
<dbReference type="Proteomes" id="UP000799424">
    <property type="component" value="Unassembled WGS sequence"/>
</dbReference>
<dbReference type="GO" id="GO:0016567">
    <property type="term" value="P:protein ubiquitination"/>
    <property type="evidence" value="ECO:0007669"/>
    <property type="project" value="InterPro"/>
</dbReference>
<dbReference type="OrthoDB" id="1431934at2759"/>
<keyword evidence="3" id="KW-0833">Ubl conjugation pathway</keyword>
<evidence type="ECO:0000256" key="2">
    <source>
        <dbReference type="ARBA" id="ARBA00022771"/>
    </source>
</evidence>
<dbReference type="EMBL" id="MU006230">
    <property type="protein sequence ID" value="KAF2824125.1"/>
    <property type="molecule type" value="Genomic_DNA"/>
</dbReference>
<feature type="domain" description="IBR" evidence="6">
    <location>
        <begin position="108"/>
        <end position="169"/>
    </location>
</feature>
<keyword evidence="1" id="KW-0479">Metal-binding</keyword>
<feature type="compositionally biased region" description="Gly residues" evidence="5">
    <location>
        <begin position="248"/>
        <end position="279"/>
    </location>
</feature>
<dbReference type="SUPFAM" id="SSF57850">
    <property type="entry name" value="RING/U-box"/>
    <property type="match status" value="1"/>
</dbReference>